<dbReference type="SUPFAM" id="SSF48452">
    <property type="entry name" value="TPR-like"/>
    <property type="match status" value="2"/>
</dbReference>
<dbReference type="STRING" id="1314674.A0A0D7BLZ6"/>
<evidence type="ECO:0000313" key="3">
    <source>
        <dbReference type="Proteomes" id="UP000054007"/>
    </source>
</evidence>
<dbReference type="CDD" id="cd24142">
    <property type="entry name" value="ACL4-like"/>
    <property type="match status" value="1"/>
</dbReference>
<feature type="compositionally biased region" description="Basic residues" evidence="1">
    <location>
        <begin position="1"/>
        <end position="11"/>
    </location>
</feature>
<dbReference type="EMBL" id="KN880453">
    <property type="protein sequence ID" value="KIY71487.1"/>
    <property type="molecule type" value="Genomic_DNA"/>
</dbReference>
<evidence type="ECO:0000256" key="1">
    <source>
        <dbReference type="SAM" id="MobiDB-lite"/>
    </source>
</evidence>
<proteinExistence type="predicted"/>
<reference evidence="2 3" key="1">
    <citation type="journal article" date="2015" name="Fungal Genet. Biol.">
        <title>Evolution of novel wood decay mechanisms in Agaricales revealed by the genome sequences of Fistulina hepatica and Cylindrobasidium torrendii.</title>
        <authorList>
            <person name="Floudas D."/>
            <person name="Held B.W."/>
            <person name="Riley R."/>
            <person name="Nagy L.G."/>
            <person name="Koehler G."/>
            <person name="Ransdell A.S."/>
            <person name="Younus H."/>
            <person name="Chow J."/>
            <person name="Chiniquy J."/>
            <person name="Lipzen A."/>
            <person name="Tritt A."/>
            <person name="Sun H."/>
            <person name="Haridas S."/>
            <person name="LaButti K."/>
            <person name="Ohm R.A."/>
            <person name="Kues U."/>
            <person name="Blanchette R.A."/>
            <person name="Grigoriev I.V."/>
            <person name="Minto R.E."/>
            <person name="Hibbett D.S."/>
        </authorList>
    </citation>
    <scope>NUCLEOTIDE SEQUENCE [LARGE SCALE GENOMIC DNA]</scope>
    <source>
        <strain evidence="2 3">FP15055 ss-10</strain>
    </source>
</reference>
<feature type="region of interest" description="Disordered" evidence="1">
    <location>
        <begin position="348"/>
        <end position="372"/>
    </location>
</feature>
<feature type="region of interest" description="Disordered" evidence="1">
    <location>
        <begin position="1"/>
        <end position="27"/>
    </location>
</feature>
<protein>
    <submittedName>
        <fullName evidence="2">TPR-like protein</fullName>
    </submittedName>
</protein>
<evidence type="ECO:0000313" key="2">
    <source>
        <dbReference type="EMBL" id="KIY71487.1"/>
    </source>
</evidence>
<sequence>MGRTKAKRLARAAKYAPAPPEPDHDAPPISALLEKAQTLIVQCDYALAHKFTARILERDPTNTEAQEMLGVILVEIGELDSAKQTFLSIASGPNPPPSAHLYLAQLSDDDPRQALQHYQAAIDILITQLKGKVKAQADTAENAEDEVRENIVRAYVGSVEIWMDPAYDLCFEEDADVNCERLLEQALQISPGNSEALQSLANVRLSQQRPDDARKCLEESWISWKDLDIDDLRVPPIPTRLSLVRLFLELELYSPALLVLQGILSTDDQEVEAWYLEGWCCFLMAEKAKETGEKIDDLAWEELASDARSHLEKCQRLHVQEEHPDVPLLDHARELIKQLEALGIHYVPEDEDDGDGWEDVGSEGEDDDVDMS</sequence>
<dbReference type="Proteomes" id="UP000054007">
    <property type="component" value="Unassembled WGS sequence"/>
</dbReference>
<dbReference type="Gene3D" id="1.25.40.10">
    <property type="entry name" value="Tetratricopeptide repeat domain"/>
    <property type="match status" value="2"/>
</dbReference>
<dbReference type="OrthoDB" id="1914839at2759"/>
<dbReference type="Pfam" id="PF14559">
    <property type="entry name" value="TPR_19"/>
    <property type="match status" value="1"/>
</dbReference>
<gene>
    <name evidence="2" type="ORF">CYLTODRAFT_390113</name>
</gene>
<keyword evidence="3" id="KW-1185">Reference proteome</keyword>
<dbReference type="AlphaFoldDB" id="A0A0D7BLZ6"/>
<feature type="compositionally biased region" description="Acidic residues" evidence="1">
    <location>
        <begin position="349"/>
        <end position="372"/>
    </location>
</feature>
<accession>A0A0D7BLZ6</accession>
<dbReference type="InterPro" id="IPR011990">
    <property type="entry name" value="TPR-like_helical_dom_sf"/>
</dbReference>
<organism evidence="2 3">
    <name type="scientific">Cylindrobasidium torrendii FP15055 ss-10</name>
    <dbReference type="NCBI Taxonomy" id="1314674"/>
    <lineage>
        <taxon>Eukaryota</taxon>
        <taxon>Fungi</taxon>
        <taxon>Dikarya</taxon>
        <taxon>Basidiomycota</taxon>
        <taxon>Agaricomycotina</taxon>
        <taxon>Agaricomycetes</taxon>
        <taxon>Agaricomycetidae</taxon>
        <taxon>Agaricales</taxon>
        <taxon>Marasmiineae</taxon>
        <taxon>Physalacriaceae</taxon>
        <taxon>Cylindrobasidium</taxon>
    </lineage>
</organism>
<name>A0A0D7BLZ6_9AGAR</name>